<evidence type="ECO:0000256" key="4">
    <source>
        <dbReference type="ARBA" id="ARBA00022692"/>
    </source>
</evidence>
<protein>
    <submittedName>
        <fullName evidence="8">Transporter</fullName>
    </submittedName>
</protein>
<reference evidence="8 9" key="1">
    <citation type="submission" date="2016-03" db="EMBL/GenBank/DDBJ databases">
        <title>Complete genome sequence of Thermococcus profundus strain DT5432.</title>
        <authorList>
            <person name="Oger P.M."/>
        </authorList>
    </citation>
    <scope>NUCLEOTIDE SEQUENCE [LARGE SCALE GENOMIC DNA]</scope>
    <source>
        <strain evidence="8 9">DT 5432</strain>
    </source>
</reference>
<keyword evidence="9" id="KW-1185">Reference proteome</keyword>
<keyword evidence="3" id="KW-1003">Cell membrane</keyword>
<dbReference type="KEGG" id="tprf:A3L09_04580"/>
<accession>A0A2Z2MFA1</accession>
<comment type="subcellular location">
    <subcellularLocation>
        <location evidence="1">Membrane</location>
        <topology evidence="1">Multi-pass membrane protein</topology>
    </subcellularLocation>
</comment>
<dbReference type="GeneID" id="33319664"/>
<feature type="transmembrane region" description="Helical" evidence="7">
    <location>
        <begin position="91"/>
        <end position="113"/>
    </location>
</feature>
<evidence type="ECO:0000256" key="6">
    <source>
        <dbReference type="ARBA" id="ARBA00023136"/>
    </source>
</evidence>
<dbReference type="AlphaFoldDB" id="A0A2Z2MFA1"/>
<keyword evidence="4 7" id="KW-0812">Transmembrane</keyword>
<evidence type="ECO:0000313" key="9">
    <source>
        <dbReference type="Proteomes" id="UP000250179"/>
    </source>
</evidence>
<dbReference type="InterPro" id="IPR004776">
    <property type="entry name" value="Mem_transp_PIN-like"/>
</dbReference>
<feature type="transmembrane region" description="Helical" evidence="7">
    <location>
        <begin position="162"/>
        <end position="182"/>
    </location>
</feature>
<dbReference type="EMBL" id="CP014862">
    <property type="protein sequence ID" value="ASJ02584.1"/>
    <property type="molecule type" value="Genomic_DNA"/>
</dbReference>
<evidence type="ECO:0000256" key="5">
    <source>
        <dbReference type="ARBA" id="ARBA00022989"/>
    </source>
</evidence>
<dbReference type="OrthoDB" id="85959at2157"/>
<dbReference type="PANTHER" id="PTHR36838:SF3">
    <property type="entry name" value="TRANSPORTER AUXIN EFFLUX CARRIER EC FAMILY"/>
    <property type="match status" value="1"/>
</dbReference>
<feature type="transmembrane region" description="Helical" evidence="7">
    <location>
        <begin position="188"/>
        <end position="206"/>
    </location>
</feature>
<dbReference type="PANTHER" id="PTHR36838">
    <property type="entry name" value="AUXIN EFFLUX CARRIER FAMILY PROTEIN"/>
    <property type="match status" value="1"/>
</dbReference>
<dbReference type="Proteomes" id="UP000250179">
    <property type="component" value="Chromosome"/>
</dbReference>
<evidence type="ECO:0000256" key="2">
    <source>
        <dbReference type="ARBA" id="ARBA00022448"/>
    </source>
</evidence>
<dbReference type="Pfam" id="PF03547">
    <property type="entry name" value="Mem_trans"/>
    <property type="match status" value="2"/>
</dbReference>
<feature type="transmembrane region" description="Helical" evidence="7">
    <location>
        <begin position="119"/>
        <end position="141"/>
    </location>
</feature>
<proteinExistence type="predicted"/>
<feature type="transmembrane region" description="Helical" evidence="7">
    <location>
        <begin position="60"/>
        <end position="79"/>
    </location>
</feature>
<feature type="transmembrane region" description="Helical" evidence="7">
    <location>
        <begin position="28"/>
        <end position="48"/>
    </location>
</feature>
<name>A0A2Z2MFA1_THEPR</name>
<gene>
    <name evidence="8" type="ORF">A3L09_04580</name>
</gene>
<evidence type="ECO:0000313" key="8">
    <source>
        <dbReference type="EMBL" id="ASJ02584.1"/>
    </source>
</evidence>
<organism evidence="8 9">
    <name type="scientific">Thermococcus profundus</name>
    <dbReference type="NCBI Taxonomy" id="49899"/>
    <lineage>
        <taxon>Archaea</taxon>
        <taxon>Methanobacteriati</taxon>
        <taxon>Methanobacteriota</taxon>
        <taxon>Thermococci</taxon>
        <taxon>Thermococcales</taxon>
        <taxon>Thermococcaceae</taxon>
        <taxon>Thermococcus</taxon>
    </lineage>
</organism>
<feature type="transmembrane region" description="Helical" evidence="7">
    <location>
        <begin position="269"/>
        <end position="290"/>
    </location>
</feature>
<dbReference type="GO" id="GO:0055085">
    <property type="term" value="P:transmembrane transport"/>
    <property type="evidence" value="ECO:0007669"/>
    <property type="project" value="InterPro"/>
</dbReference>
<sequence>MNIYEMLAVIAVGCVLKWLVRDERPFQWLNVFSTRILLTLFVFGNVASKDLGYLLSIRLVFIYVVLIITLSLGMSYIYARSFVKDDNWRGALMILSTYPNTAAMGFPIASLFLDDITPAILYSTTNSLIVLPLATFIAAHYSSGRASVKNSLVRALKFPPTAANLLALALVLAGVRLPAWLLNPVKEVGWWSIPLLLVYFGSIIDLREFRLRHLVEVGLFRNVLPFIFVFLTLKGAGDVYYAVLVESAMPPAIMANVILAHYKLKAEEGIGVTVVLTLITLVFFTTLRAIGF</sequence>
<dbReference type="RefSeq" id="WP_088857845.1">
    <property type="nucleotide sequence ID" value="NZ_CP014862.1"/>
</dbReference>
<keyword evidence="6 7" id="KW-0472">Membrane</keyword>
<keyword evidence="2" id="KW-0813">Transport</keyword>
<keyword evidence="5 7" id="KW-1133">Transmembrane helix</keyword>
<evidence type="ECO:0000256" key="7">
    <source>
        <dbReference type="SAM" id="Phobius"/>
    </source>
</evidence>
<evidence type="ECO:0000256" key="1">
    <source>
        <dbReference type="ARBA" id="ARBA00004141"/>
    </source>
</evidence>
<dbReference type="GO" id="GO:0016020">
    <property type="term" value="C:membrane"/>
    <property type="evidence" value="ECO:0007669"/>
    <property type="project" value="UniProtKB-SubCell"/>
</dbReference>
<evidence type="ECO:0000256" key="3">
    <source>
        <dbReference type="ARBA" id="ARBA00022475"/>
    </source>
</evidence>